<keyword evidence="1" id="KW-0732">Signal</keyword>
<reference evidence="3 4" key="1">
    <citation type="submission" date="2020-08" db="EMBL/GenBank/DDBJ databases">
        <title>Sequencing the genomes of 1000 actinobacteria strains.</title>
        <authorList>
            <person name="Klenk H.-P."/>
        </authorList>
    </citation>
    <scope>NUCLEOTIDE SEQUENCE [LARGE SCALE GENOMIC DNA]</scope>
    <source>
        <strain evidence="3 4">DSM 46887</strain>
    </source>
</reference>
<dbReference type="Proteomes" id="UP000540685">
    <property type="component" value="Unassembled WGS sequence"/>
</dbReference>
<proteinExistence type="predicted"/>
<dbReference type="InterPro" id="IPR029058">
    <property type="entry name" value="AB_hydrolase_fold"/>
</dbReference>
<dbReference type="SMART" id="SM00089">
    <property type="entry name" value="PKD"/>
    <property type="match status" value="3"/>
</dbReference>
<dbReference type="EMBL" id="JACHMP010000001">
    <property type="protein sequence ID" value="MBB5822870.1"/>
    <property type="molecule type" value="Genomic_DNA"/>
</dbReference>
<dbReference type="Gene3D" id="3.40.50.1820">
    <property type="entry name" value="alpha/beta hydrolase"/>
    <property type="match status" value="1"/>
</dbReference>
<evidence type="ECO:0000259" key="2">
    <source>
        <dbReference type="PROSITE" id="PS50093"/>
    </source>
</evidence>
<name>A0A7W9ILC8_9ACTN</name>
<feature type="domain" description="PKD" evidence="2">
    <location>
        <begin position="1746"/>
        <end position="1797"/>
    </location>
</feature>
<gene>
    <name evidence="3" type="ORF">F4562_005932</name>
</gene>
<accession>A0A7W9ILC8</accession>
<protein>
    <submittedName>
        <fullName evidence="3">Putative repeat protein (TIGR01451 family)</fullName>
    </submittedName>
</protein>
<comment type="caution">
    <text evidence="3">The sequence shown here is derived from an EMBL/GenBank/DDBJ whole genome shotgun (WGS) entry which is preliminary data.</text>
</comment>
<sequence length="2128" mass="220988">MLSAVVVGSLAPPTSAIAASAPAPSQKSAEEPPELQLTHLGALNTPDGNLGKINSKGQVAGYVWNAGTGVNNAVLFSGGSSVDIHAALGNPGRGSIAEDVSDDGTVVGRVAAQGGEPYADTFIYKDGKATRLGLLYGTSINNRGQVAGFGWIRDPDGSILRLEAFPDQFIDAYALNESGSVVGIADMDPDPATKKLRAFRTEPNETINLSRDFLSGDATYQETQAFDVNNRNQVAGYVKKADGGEIPAIWEDNDELHLQNTPHGGIVYAINDADVGAGVMFAADGARRAALYVGGKGIDLTDMVRAAGHDVTLRGATGINDLGQIAVVGRYGNTTGDHAFLLDLKLGKPRIESFDLETRLYPSTNWVPVPEKGTVEGNKVRATVTLHNPNVIPVYRTLEVVEDGTGKVVRNGRFGLTIPAGETVTKQVAWDTEGLAWRNGEPYSNRSVTARVLNGVQDESKDTKPIVIRPMPVALVHGWRSGAHTWGKYETFLKAAHPLLRGSAISTFVTGFNEAPQTMTYPLPLNASMLGEAVEYMRQFENAWRVNIVAHSMGGTISREYIARGMGQVEDKPVVNQLIEMGTPNQGSPCADMIVQWANGANVGVPWYPATWENTTEFMQEEFNPKTKNLKGVRVSNLVGNGYPLLCGTNVKGKPVPEPPGTPVDSDLFVPTWSARGDLTDTPTMKIRHTSMTGSQEAFNDYVKPRLASLLAGGSEDVPGLRGTAPTTGDKKAKTKATAAAAGAGDADSMFAFPEVTVEAGKTAIVPLDVPQGTAFGVIAALPETVGLLLRDPAGQPAAQYAAGSEEAKEVVQGLNVAAPQAGAWKLEITNTGAEPVQAALAAWVAGNPVTVTATTAVAEDGKATVTAAVVDGEQPVTGVPVRATLTLGDGTRKELTLKDDGNSGDGATDDGTYGVVTDELADGAYPVTVLAETAKGVRTTLAAVKVAKPDTREFELTLSAGPGGSVSASPAQEKYRAGTEVTLTATPEAGRILIGWVIDGQERGPGALTVVMDGPHTVQARFGSYTVTELGALPGYTADQTEPVALNDHGQVAATVGRGDDRRAVRWQDGVFTDLGGLSCEGSGKARCPSGATDINEAGDVAGWAEKWQNDVLREHAVVYRGGSVTDLHSSDDASTSSAAVGLNDTGQVLGRIGKWDGSDGYHWIWNGREFRRLPDTPLYTSSVGGGRINDRGMAAGAYVKEQDPSGKATGWGPAVHHDGVTTPLEIPECTREGGVAHDVNAGGLAVGEAMCDTDGKLTTHAYTWQDGRRTDLGEGRAYAVNDHGLVAGFTGQQNDTPVVWLQERRYNLQDLLPLPACAEGAVPCMRLISVADVNSSGQILARGFIKDGTGSQGERAYLLTPSAPRADLEVTHKVSSAEFGPGASVTWTSTVTNKGPDTATGVQLDMVVPAFSGGVCETSRGLCTPFKSGGGFRNTVKVLEPGGSATVTVTATIPAGAGDGVEVKTSATAHTLDVTDPARGNNRAEATATVRHALNRTAITFDPVRVGTSSAYPTEVKLTNRSSDPMKITAIKTEGPFTQTNDCPAAGATLEAGKTCLMWVSFAPTQVGAASGKLTVTTGGDQPSYVTTLTGQGKESNAVPQVDTPAGPLTGVVGQPFTLTVPFSDGDPADTHTAEVWWGVELGDFEPTSKVEVTPKAEGGGGTVTVTGTFRAPSEGVAAVMVTDSKGDTGYSDGIRYVIAAAPAANTAPVAAAGTDVELTVNEKLQRVVPVSDPGSASWTASVDYGDGTGPVAVTAQGAQITLEHRWASAGRYPVVVTVRDNGGLQTSVVFTATVVTGQTPNQAPEVTLSGPGKVTEGTAWKASGSLSDPGSKAWTATVDYGDGTGPRVLPVDGTRLKLEHVFTDDGERTVTVTVTDDRGATGTARLKVKAAGAAPEVKLEEPAADTVAAVGVPVTLKASFTDPGTADTHTGTWTVDGHKVAGALAGHEGKGSTIGTHTFTKPGRYPVTVTVTDDDGASTTAKKAHVLVLARAGSLSGEGQVASPAGSCRLSAACEAAGKAAFAVTAGYPSQGGAPTGELRYDAPGFTLRHTAYTVLAAADGTATLRGTGRVNDTTEVTFEITASDPHTDRFRLRAWGKDGGLVYDNQRTGPAPSVTGTVRVSGRD</sequence>
<dbReference type="InterPro" id="IPR022409">
    <property type="entry name" value="PKD/Chitinase_dom"/>
</dbReference>
<dbReference type="GO" id="GO:0008374">
    <property type="term" value="F:O-acyltransferase activity"/>
    <property type="evidence" value="ECO:0007669"/>
    <property type="project" value="InterPro"/>
</dbReference>
<dbReference type="Gene3D" id="2.60.40.10">
    <property type="entry name" value="Immunoglobulins"/>
    <property type="match status" value="5"/>
</dbReference>
<dbReference type="InterPro" id="IPR001434">
    <property type="entry name" value="OmcB-like_DUF11"/>
</dbReference>
<dbReference type="InterPro" id="IPR044060">
    <property type="entry name" value="Bacterial_rp_domain"/>
</dbReference>
<organism evidence="3 4">
    <name type="scientific">Streptosporangium becharense</name>
    <dbReference type="NCBI Taxonomy" id="1816182"/>
    <lineage>
        <taxon>Bacteria</taxon>
        <taxon>Bacillati</taxon>
        <taxon>Actinomycetota</taxon>
        <taxon>Actinomycetes</taxon>
        <taxon>Streptosporangiales</taxon>
        <taxon>Streptosporangiaceae</taxon>
        <taxon>Streptosporangium</taxon>
    </lineage>
</organism>
<dbReference type="Pfam" id="PF18998">
    <property type="entry name" value="Flg_new_2"/>
    <property type="match status" value="1"/>
</dbReference>
<evidence type="ECO:0000313" key="3">
    <source>
        <dbReference type="EMBL" id="MBB5822870.1"/>
    </source>
</evidence>
<dbReference type="SUPFAM" id="SSF49299">
    <property type="entry name" value="PKD domain"/>
    <property type="match status" value="3"/>
</dbReference>
<dbReference type="Pfam" id="PF18911">
    <property type="entry name" value="PKD_4"/>
    <property type="match status" value="3"/>
</dbReference>
<feature type="domain" description="PKD" evidence="2">
    <location>
        <begin position="1904"/>
        <end position="1996"/>
    </location>
</feature>
<feature type="domain" description="PKD" evidence="2">
    <location>
        <begin position="1842"/>
        <end position="1898"/>
    </location>
</feature>
<dbReference type="InterPro" id="IPR000601">
    <property type="entry name" value="PKD_dom"/>
</dbReference>
<dbReference type="Pfam" id="PF02450">
    <property type="entry name" value="LCAT"/>
    <property type="match status" value="1"/>
</dbReference>
<evidence type="ECO:0000256" key="1">
    <source>
        <dbReference type="SAM" id="SignalP"/>
    </source>
</evidence>
<dbReference type="InterPro" id="IPR013783">
    <property type="entry name" value="Ig-like_fold"/>
</dbReference>
<dbReference type="CDD" id="cd00146">
    <property type="entry name" value="PKD"/>
    <property type="match status" value="1"/>
</dbReference>
<dbReference type="PROSITE" id="PS50093">
    <property type="entry name" value="PKD"/>
    <property type="match status" value="3"/>
</dbReference>
<feature type="signal peptide" evidence="1">
    <location>
        <begin position="1"/>
        <end position="18"/>
    </location>
</feature>
<dbReference type="NCBIfam" id="NF041940">
    <property type="entry name" value="choice_anch_X"/>
    <property type="match status" value="1"/>
</dbReference>
<dbReference type="SUPFAM" id="SSF53474">
    <property type="entry name" value="alpha/beta-Hydrolases"/>
    <property type="match status" value="1"/>
</dbReference>
<dbReference type="GO" id="GO:0006629">
    <property type="term" value="P:lipid metabolic process"/>
    <property type="evidence" value="ECO:0007669"/>
    <property type="project" value="InterPro"/>
</dbReference>
<dbReference type="InterPro" id="IPR035986">
    <property type="entry name" value="PKD_dom_sf"/>
</dbReference>
<dbReference type="GO" id="GO:0005975">
    <property type="term" value="P:carbohydrate metabolic process"/>
    <property type="evidence" value="ECO:0007669"/>
    <property type="project" value="UniProtKB-ARBA"/>
</dbReference>
<dbReference type="Pfam" id="PF01345">
    <property type="entry name" value="DUF11"/>
    <property type="match status" value="1"/>
</dbReference>
<feature type="chain" id="PRO_5031284333" evidence="1">
    <location>
        <begin position="19"/>
        <end position="2128"/>
    </location>
</feature>
<dbReference type="InterPro" id="IPR003386">
    <property type="entry name" value="LACT/PDAT_acylTrfase"/>
</dbReference>
<evidence type="ECO:0000313" key="4">
    <source>
        <dbReference type="Proteomes" id="UP000540685"/>
    </source>
</evidence>
<keyword evidence="4" id="KW-1185">Reference proteome</keyword>